<dbReference type="AlphaFoldDB" id="A0A5B8U4C8"/>
<evidence type="ECO:0000256" key="1">
    <source>
        <dbReference type="SAM" id="MobiDB-lite"/>
    </source>
</evidence>
<name>A0A5B8U4C8_9ACTN</name>
<dbReference type="Proteomes" id="UP000321805">
    <property type="component" value="Chromosome"/>
</dbReference>
<feature type="compositionally biased region" description="Gly residues" evidence="1">
    <location>
        <begin position="22"/>
        <end position="46"/>
    </location>
</feature>
<evidence type="ECO:0000313" key="3">
    <source>
        <dbReference type="Proteomes" id="UP000321805"/>
    </source>
</evidence>
<gene>
    <name evidence="2" type="ORF">FSW04_09765</name>
</gene>
<reference evidence="2 3" key="1">
    <citation type="journal article" date="2018" name="J. Microbiol.">
        <title>Baekduia soli gen. nov., sp. nov., a novel bacterium isolated from the soil of Baekdu Mountain and proposal of a novel family name, Baekduiaceae fam. nov.</title>
        <authorList>
            <person name="An D.S."/>
            <person name="Siddiqi M.Z."/>
            <person name="Kim K.H."/>
            <person name="Yu H.S."/>
            <person name="Im W.T."/>
        </authorList>
    </citation>
    <scope>NUCLEOTIDE SEQUENCE [LARGE SCALE GENOMIC DNA]</scope>
    <source>
        <strain evidence="2 3">BR7-21</strain>
    </source>
</reference>
<feature type="compositionally biased region" description="Low complexity" evidence="1">
    <location>
        <begin position="79"/>
        <end position="109"/>
    </location>
</feature>
<sequence length="132" mass="12146">MAGSSVVVAGAEDASLEPASGLGAGALSGTMGGTGAGTGAGAGAAGGEERATSTGALASLGAVGLRNEPNSTPAASRPITAIAATRGAGIDQPSGGASAWSSASVEAMAPTEPSRPAMPGGSAPCRAPQSRQ</sequence>
<feature type="region of interest" description="Disordered" evidence="1">
    <location>
        <begin position="1"/>
        <end position="51"/>
    </location>
</feature>
<feature type="region of interest" description="Disordered" evidence="1">
    <location>
        <begin position="64"/>
        <end position="132"/>
    </location>
</feature>
<evidence type="ECO:0000313" key="2">
    <source>
        <dbReference type="EMBL" id="QEC47827.1"/>
    </source>
</evidence>
<keyword evidence="3" id="KW-1185">Reference proteome</keyword>
<protein>
    <submittedName>
        <fullName evidence="2">Uncharacterized protein</fullName>
    </submittedName>
</protein>
<accession>A0A5B8U4C8</accession>
<organism evidence="2 3">
    <name type="scientific">Baekduia soli</name>
    <dbReference type="NCBI Taxonomy" id="496014"/>
    <lineage>
        <taxon>Bacteria</taxon>
        <taxon>Bacillati</taxon>
        <taxon>Actinomycetota</taxon>
        <taxon>Thermoleophilia</taxon>
        <taxon>Solirubrobacterales</taxon>
        <taxon>Baekduiaceae</taxon>
        <taxon>Baekduia</taxon>
    </lineage>
</organism>
<dbReference type="EMBL" id="CP042430">
    <property type="protein sequence ID" value="QEC47827.1"/>
    <property type="molecule type" value="Genomic_DNA"/>
</dbReference>
<proteinExistence type="predicted"/>
<dbReference type="KEGG" id="bsol:FSW04_09765"/>